<sequence>MEPHANTDRELEELENMVNYVKSIGASQWPVMLNRLDCASKAFIRECVSDMVTDQYTGDHTNVVDERDSDGGYFEQQEVIKVHLKKTIPDKIREQGVNSDMEKALLYAAEKDLFRVRFMTDGTYRIIYSQTGGKFSDMFPNLDTNGY</sequence>
<dbReference type="EMBL" id="FM992690">
    <property type="protein sequence ID" value="CAX42540.1"/>
    <property type="molecule type" value="Genomic_DNA"/>
</dbReference>
<dbReference type="GeneID" id="8046740"/>
<dbReference type="AlphaFoldDB" id="B9WCZ1"/>
<proteinExistence type="predicted"/>
<dbReference type="KEGG" id="cdu:CD36_80070"/>
<keyword evidence="3" id="KW-1185">Reference proteome</keyword>
<organism evidence="2 3">
    <name type="scientific">Candida dubliniensis (strain CD36 / ATCC MYA-646 / CBS 7987 / NCPF 3949 / NRRL Y-17841)</name>
    <name type="common">Yeast</name>
    <dbReference type="NCBI Taxonomy" id="573826"/>
    <lineage>
        <taxon>Eukaryota</taxon>
        <taxon>Fungi</taxon>
        <taxon>Dikarya</taxon>
        <taxon>Ascomycota</taxon>
        <taxon>Saccharomycotina</taxon>
        <taxon>Pichiomycetes</taxon>
        <taxon>Debaryomycetaceae</taxon>
        <taxon>Candida/Lodderomyces clade</taxon>
        <taxon>Candida</taxon>
    </lineage>
</organism>
<gene>
    <name evidence="1" type="ordered locus">Cd36_80070</name>
    <name evidence="2" type="ORF">CD36_80070</name>
</gene>
<dbReference type="Proteomes" id="UP000002605">
    <property type="component" value="Chromosome 3"/>
</dbReference>
<dbReference type="CGD" id="CAL0000162889">
    <property type="gene designation" value="Cd36_80070"/>
</dbReference>
<accession>B9WCZ1</accession>
<protein>
    <submittedName>
        <fullName evidence="2">Retrotransposon-related protein, putative</fullName>
    </submittedName>
</protein>
<dbReference type="RefSeq" id="XP_002418958.1">
    <property type="nucleotide sequence ID" value="XM_002418913.1"/>
</dbReference>
<reference evidence="2 3" key="1">
    <citation type="journal article" date="2009" name="Genome Res.">
        <title>Comparative genomics of the fungal pathogens Candida dubliniensis and Candida albicans.</title>
        <authorList>
            <person name="Jackson A.P."/>
            <person name="Gamble J.A."/>
            <person name="Yeomans T."/>
            <person name="Moran G.P."/>
            <person name="Saunders D."/>
            <person name="Harris D."/>
            <person name="Aslett M."/>
            <person name="Barrell J.F."/>
            <person name="Butler G."/>
            <person name="Citiulo F."/>
            <person name="Coleman D.C."/>
            <person name="de Groot P.W.J."/>
            <person name="Goodwin T.J."/>
            <person name="Quail M.A."/>
            <person name="McQuillan J."/>
            <person name="Munro C.A."/>
            <person name="Pain A."/>
            <person name="Poulter R.T."/>
            <person name="Rajandream M.A."/>
            <person name="Renauld H."/>
            <person name="Spiering M.J."/>
            <person name="Tivey A."/>
            <person name="Gow N.A.R."/>
            <person name="Barrell B."/>
            <person name="Sullivan D.J."/>
            <person name="Berriman M."/>
        </authorList>
    </citation>
    <scope>NUCLEOTIDE SEQUENCE [LARGE SCALE GENOMIC DNA]</scope>
    <source>
        <strain evidence="3">CD36 / ATCC MYA-646 / CBS 7987 / NCPF 3949 / NRRL Y-17841</strain>
    </source>
</reference>
<evidence type="ECO:0000313" key="2">
    <source>
        <dbReference type="EMBL" id="CAX42540.1"/>
    </source>
</evidence>
<dbReference type="VEuPathDB" id="FungiDB:CD36_80070"/>
<name>B9WCZ1_CANDC</name>
<evidence type="ECO:0000313" key="3">
    <source>
        <dbReference type="Proteomes" id="UP000002605"/>
    </source>
</evidence>
<dbReference type="HOGENOM" id="CLU_1767809_0_0_1"/>
<evidence type="ECO:0000313" key="1">
    <source>
        <dbReference type="CGD" id="CAL0000162889"/>
    </source>
</evidence>